<feature type="transmembrane region" description="Helical" evidence="5">
    <location>
        <begin position="353"/>
        <end position="370"/>
    </location>
</feature>
<feature type="domain" description="Integral membrane bound transporter" evidence="6">
    <location>
        <begin position="365"/>
        <end position="484"/>
    </location>
</feature>
<name>A0A9D1CGK7_9FIRM</name>
<gene>
    <name evidence="7" type="ORF">IAD31_02040</name>
</gene>
<dbReference type="AlphaFoldDB" id="A0A9D1CGK7"/>
<protein>
    <submittedName>
        <fullName evidence="7">FUSC family protein</fullName>
    </submittedName>
</protein>
<organism evidence="7 8">
    <name type="scientific">Candidatus Enterenecus faecium</name>
    <dbReference type="NCBI Taxonomy" id="2840780"/>
    <lineage>
        <taxon>Bacteria</taxon>
        <taxon>Bacillati</taxon>
        <taxon>Bacillota</taxon>
        <taxon>Clostridia</taxon>
        <taxon>Eubacteriales</taxon>
        <taxon>Candidatus Enterenecus</taxon>
    </lineage>
</organism>
<keyword evidence="3 5" id="KW-1133">Transmembrane helix</keyword>
<accession>A0A9D1CGK7</accession>
<feature type="transmembrane region" description="Helical" evidence="5">
    <location>
        <begin position="20"/>
        <end position="47"/>
    </location>
</feature>
<sequence>MKERWQRFCTQRLPVIRTRWLSALPIIVVSLILLLGMWGVFGVRYATMASFLTLLFRTRYKQDFRPRELAKAAATMFLVALAAFGAGRGLWWAIGMNLVVPFVLVYLMSSKFTPKAYFVYSMEFVFLQLVPIQPQQLPIQLLALSCGLVVVTAALWIYSRIIRRRRHFGTVRKGMHNLCVQMKTLACGGDVTPLRHALEPMIVHMNQVIYDSRGYTYLANGYGKLYYLFMVLFQRCIYFTQHFVSLGALPPSQDRMYFARLSKLFGRAESVLGGPLQSQLLEQLEELRQGPGLSDPAQNEAMGEILRLFSVALRALENTRPAQPQRQWKLPDDQHKLRGLGNIFRLDQFSTRFALRLSVVLSLGFGFVWATGLEHAYWYPMTTFLMLVPYAEESRMKIGNRILGTMGGVLVSMCLMSLFHTMPEYLVILMVMTCFMYYAPVTSWTMTVYTTCYGMTLAHLRLGLLEASGLRLAYVALAAVTATLANRFLLPNTAGREFKQSVKELFELDRSFLQQVRALCQEETQDGSQMSDRLVRIHLLESQIQAHLKGMSSAEQTYYRQLLPINRKLVSELEQINAYLRSRPQLLGTGYSQAAVEVLDNLEDAILRVQRSYTARELEPFLQTDASFRTFGRLQDSLYFNTLAVNCMQTLQEMHELADQPPT</sequence>
<evidence type="ECO:0000256" key="3">
    <source>
        <dbReference type="ARBA" id="ARBA00022989"/>
    </source>
</evidence>
<comment type="caution">
    <text evidence="7">The sequence shown here is derived from an EMBL/GenBank/DDBJ whole genome shotgun (WGS) entry which is preliminary data.</text>
</comment>
<evidence type="ECO:0000259" key="6">
    <source>
        <dbReference type="Pfam" id="PF13515"/>
    </source>
</evidence>
<evidence type="ECO:0000313" key="7">
    <source>
        <dbReference type="EMBL" id="HIQ60363.1"/>
    </source>
</evidence>
<evidence type="ECO:0000256" key="1">
    <source>
        <dbReference type="ARBA" id="ARBA00004141"/>
    </source>
</evidence>
<feature type="transmembrane region" description="Helical" evidence="5">
    <location>
        <begin position="139"/>
        <end position="158"/>
    </location>
</feature>
<dbReference type="InterPro" id="IPR049453">
    <property type="entry name" value="Memb_transporter_dom"/>
</dbReference>
<dbReference type="Pfam" id="PF13515">
    <property type="entry name" value="FUSC_2"/>
    <property type="match status" value="1"/>
</dbReference>
<evidence type="ECO:0000256" key="4">
    <source>
        <dbReference type="ARBA" id="ARBA00023136"/>
    </source>
</evidence>
<keyword evidence="4 5" id="KW-0472">Membrane</keyword>
<feature type="transmembrane region" description="Helical" evidence="5">
    <location>
        <begin position="68"/>
        <end position="84"/>
    </location>
</feature>
<proteinExistence type="predicted"/>
<keyword evidence="2 5" id="KW-0812">Transmembrane</keyword>
<reference evidence="7" key="1">
    <citation type="submission" date="2020-10" db="EMBL/GenBank/DDBJ databases">
        <authorList>
            <person name="Gilroy R."/>
        </authorList>
    </citation>
    <scope>NUCLEOTIDE SEQUENCE</scope>
    <source>
        <strain evidence="7">ChiGjej2B2-12916</strain>
    </source>
</reference>
<feature type="transmembrane region" description="Helical" evidence="5">
    <location>
        <begin position="425"/>
        <end position="449"/>
    </location>
</feature>
<dbReference type="Proteomes" id="UP000886879">
    <property type="component" value="Unassembled WGS sequence"/>
</dbReference>
<dbReference type="GO" id="GO:0016020">
    <property type="term" value="C:membrane"/>
    <property type="evidence" value="ECO:0007669"/>
    <property type="project" value="UniProtKB-SubCell"/>
</dbReference>
<dbReference type="EMBL" id="DVFO01000018">
    <property type="protein sequence ID" value="HIQ60363.1"/>
    <property type="molecule type" value="Genomic_DNA"/>
</dbReference>
<evidence type="ECO:0000256" key="2">
    <source>
        <dbReference type="ARBA" id="ARBA00022692"/>
    </source>
</evidence>
<feature type="transmembrane region" description="Helical" evidence="5">
    <location>
        <begin position="470"/>
        <end position="490"/>
    </location>
</feature>
<comment type="subcellular location">
    <subcellularLocation>
        <location evidence="1">Membrane</location>
        <topology evidence="1">Multi-pass membrane protein</topology>
    </subcellularLocation>
</comment>
<evidence type="ECO:0000313" key="8">
    <source>
        <dbReference type="Proteomes" id="UP000886879"/>
    </source>
</evidence>
<evidence type="ECO:0000256" key="5">
    <source>
        <dbReference type="SAM" id="Phobius"/>
    </source>
</evidence>
<feature type="transmembrane region" description="Helical" evidence="5">
    <location>
        <begin position="398"/>
        <end position="419"/>
    </location>
</feature>
<reference evidence="7" key="2">
    <citation type="journal article" date="2021" name="PeerJ">
        <title>Extensive microbial diversity within the chicken gut microbiome revealed by metagenomics and culture.</title>
        <authorList>
            <person name="Gilroy R."/>
            <person name="Ravi A."/>
            <person name="Getino M."/>
            <person name="Pursley I."/>
            <person name="Horton D.L."/>
            <person name="Alikhan N.F."/>
            <person name="Baker D."/>
            <person name="Gharbi K."/>
            <person name="Hall N."/>
            <person name="Watson M."/>
            <person name="Adriaenssens E.M."/>
            <person name="Foster-Nyarko E."/>
            <person name="Jarju S."/>
            <person name="Secka A."/>
            <person name="Antonio M."/>
            <person name="Oren A."/>
            <person name="Chaudhuri R.R."/>
            <person name="La Ragione R."/>
            <person name="Hildebrand F."/>
            <person name="Pallen M.J."/>
        </authorList>
    </citation>
    <scope>NUCLEOTIDE SEQUENCE</scope>
    <source>
        <strain evidence="7">ChiGjej2B2-12916</strain>
    </source>
</reference>